<accession>A0AAE2PX41</accession>
<dbReference type="InterPro" id="IPR029036">
    <property type="entry name" value="P5CR_dimer"/>
</dbReference>
<evidence type="ECO:0000313" key="6">
    <source>
        <dbReference type="Proteomes" id="UP000610293"/>
    </source>
</evidence>
<reference evidence="5" key="1">
    <citation type="journal article" date="2020" name="FEMS Microbiol. Ecol.">
        <title>Temporal dynamics of bacterial communities during seed development and maturation.</title>
        <authorList>
            <person name="Chesneau G."/>
            <person name="Torres-Cortes G."/>
            <person name="Briand M."/>
            <person name="Darrasse A."/>
            <person name="Preveaux A."/>
            <person name="Marais C."/>
            <person name="Jacques M.A."/>
            <person name="Shade A."/>
            <person name="Barret M."/>
        </authorList>
    </citation>
    <scope>NUCLEOTIDE SEQUENCE</scope>
    <source>
        <strain evidence="5">CFBP13533</strain>
    </source>
</reference>
<dbReference type="SUPFAM" id="SSF51735">
    <property type="entry name" value="NAD(P)-binding Rossmann-fold domains"/>
    <property type="match status" value="1"/>
</dbReference>
<dbReference type="GO" id="GO:0055129">
    <property type="term" value="P:L-proline biosynthetic process"/>
    <property type="evidence" value="ECO:0007669"/>
    <property type="project" value="TreeGrafter"/>
</dbReference>
<dbReference type="Gene3D" id="3.40.50.720">
    <property type="entry name" value="NAD(P)-binding Rossmann-like Domain"/>
    <property type="match status" value="1"/>
</dbReference>
<dbReference type="InterPro" id="IPR036291">
    <property type="entry name" value="NAD(P)-bd_dom_sf"/>
</dbReference>
<dbReference type="InterPro" id="IPR028939">
    <property type="entry name" value="P5C_Rdtase_cat_N"/>
</dbReference>
<dbReference type="Pfam" id="PF03807">
    <property type="entry name" value="F420_oxidored"/>
    <property type="match status" value="1"/>
</dbReference>
<dbReference type="Proteomes" id="UP000610293">
    <property type="component" value="Unassembled WGS sequence"/>
</dbReference>
<evidence type="ECO:0000256" key="1">
    <source>
        <dbReference type="ARBA" id="ARBA00005525"/>
    </source>
</evidence>
<name>A0AAE2PX41_PSEFL</name>
<comment type="caution">
    <text evidence="5">The sequence shown here is derived from an EMBL/GenBank/DDBJ whole genome shotgun (WGS) entry which is preliminary data.</text>
</comment>
<dbReference type="Pfam" id="PF14748">
    <property type="entry name" value="P5CR_dimer"/>
    <property type="match status" value="1"/>
</dbReference>
<gene>
    <name evidence="5" type="ORF">IFU03_07225</name>
</gene>
<evidence type="ECO:0000259" key="4">
    <source>
        <dbReference type="Pfam" id="PF14748"/>
    </source>
</evidence>
<dbReference type="EMBL" id="JACYNJ010000004">
    <property type="protein sequence ID" value="MBD8269546.1"/>
    <property type="molecule type" value="Genomic_DNA"/>
</dbReference>
<dbReference type="AlphaFoldDB" id="A0AAE2PX41"/>
<evidence type="ECO:0000259" key="3">
    <source>
        <dbReference type="Pfam" id="PF03807"/>
    </source>
</evidence>
<feature type="domain" description="Pyrroline-5-carboxylate reductase catalytic N-terminal" evidence="3">
    <location>
        <begin position="6"/>
        <end position="96"/>
    </location>
</feature>
<organism evidence="5 6">
    <name type="scientific">Pseudomonas fluorescens</name>
    <dbReference type="NCBI Taxonomy" id="294"/>
    <lineage>
        <taxon>Bacteria</taxon>
        <taxon>Pseudomonadati</taxon>
        <taxon>Pseudomonadota</taxon>
        <taxon>Gammaproteobacteria</taxon>
        <taxon>Pseudomonadales</taxon>
        <taxon>Pseudomonadaceae</taxon>
        <taxon>Pseudomonas</taxon>
    </lineage>
</organism>
<dbReference type="GO" id="GO:0004735">
    <property type="term" value="F:pyrroline-5-carboxylate reductase activity"/>
    <property type="evidence" value="ECO:0007669"/>
    <property type="project" value="TreeGrafter"/>
</dbReference>
<dbReference type="InterPro" id="IPR008927">
    <property type="entry name" value="6-PGluconate_DH-like_C_sf"/>
</dbReference>
<feature type="domain" description="Pyrroline-5-carboxylate reductase dimerisation" evidence="4">
    <location>
        <begin position="159"/>
        <end position="212"/>
    </location>
</feature>
<evidence type="ECO:0000313" key="5">
    <source>
        <dbReference type="EMBL" id="MBD8269546.1"/>
    </source>
</evidence>
<comment type="similarity">
    <text evidence="1">Belongs to the pyrroline-5-carboxylate reductase family.</text>
</comment>
<sequence length="213" mass="22397">MSATNIMIVGGGHMGSAIAFGLKRSSADMSITVVETDPTRRASIASAGISTQEELPNPLIDDVIILAIPPQAFLRFSESNAHIEQYTGVIISAMAGVRIWELTARLKSAQVYRTIPNLPCGINEGMTILVAAPRITLASIIVVNELLSKLGNLLAVKDEAQLDSATALVGGGPAYIAYFAEAFTEYAVASGFDRSSAASITLQILRGSTATLE</sequence>
<dbReference type="Gene3D" id="1.10.3730.10">
    <property type="entry name" value="ProC C-terminal domain-like"/>
    <property type="match status" value="1"/>
</dbReference>
<dbReference type="PANTHER" id="PTHR11645:SF0">
    <property type="entry name" value="PYRROLINE-5-CARBOXYLATE REDUCTASE 3"/>
    <property type="match status" value="1"/>
</dbReference>
<keyword evidence="2" id="KW-0560">Oxidoreductase</keyword>
<evidence type="ECO:0000256" key="2">
    <source>
        <dbReference type="ARBA" id="ARBA00023002"/>
    </source>
</evidence>
<dbReference type="SUPFAM" id="SSF48179">
    <property type="entry name" value="6-phosphogluconate dehydrogenase C-terminal domain-like"/>
    <property type="match status" value="1"/>
</dbReference>
<dbReference type="PANTHER" id="PTHR11645">
    <property type="entry name" value="PYRROLINE-5-CARBOXYLATE REDUCTASE"/>
    <property type="match status" value="1"/>
</dbReference>
<protein>
    <submittedName>
        <fullName evidence="5">NAD(P)-binding domain-containing protein</fullName>
    </submittedName>
</protein>
<proteinExistence type="inferred from homology"/>